<evidence type="ECO:0000313" key="3">
    <source>
        <dbReference type="EMBL" id="WQF79260.1"/>
    </source>
</evidence>
<accession>A0AAX4I8F1</accession>
<dbReference type="AlphaFoldDB" id="A0AAX4I8F1"/>
<feature type="transmembrane region" description="Helical" evidence="1">
    <location>
        <begin position="553"/>
        <end position="573"/>
    </location>
</feature>
<keyword evidence="1" id="KW-1133">Transmembrane helix</keyword>
<organism evidence="3 4">
    <name type="scientific">Colletotrichum destructivum</name>
    <dbReference type="NCBI Taxonomy" id="34406"/>
    <lineage>
        <taxon>Eukaryota</taxon>
        <taxon>Fungi</taxon>
        <taxon>Dikarya</taxon>
        <taxon>Ascomycota</taxon>
        <taxon>Pezizomycotina</taxon>
        <taxon>Sordariomycetes</taxon>
        <taxon>Hypocreomycetidae</taxon>
        <taxon>Glomerellales</taxon>
        <taxon>Glomerellaceae</taxon>
        <taxon>Colletotrichum</taxon>
        <taxon>Colletotrichum destructivum species complex</taxon>
    </lineage>
</organism>
<proteinExistence type="predicted"/>
<dbReference type="GeneID" id="87940777"/>
<keyword evidence="1" id="KW-0812">Transmembrane</keyword>
<name>A0AAX4I8F1_9PEZI</name>
<dbReference type="EMBL" id="CP137307">
    <property type="protein sequence ID" value="WQF79260.1"/>
    <property type="molecule type" value="Genomic_DNA"/>
</dbReference>
<dbReference type="RefSeq" id="XP_062776484.1">
    <property type="nucleotide sequence ID" value="XM_062920433.1"/>
</dbReference>
<sequence length="574" mass="60180">MMFYRLFSLLWALTLFCAVTASQSPVEVAVRNSPGKTTSDTLRAIRRYLYHARVQGREAKFSNSTSLDKSFNNAVLFRFEHSGEAGKADVSAQGGIKIVCTRCYIKGRASAHLTVDGTFNATQVAKDIGNEFEETFDNITTYAKDYVSGVAKKLADGLDADDFDFPPLNITFDVDVPAFPSARLGFGFDDLELYMQLDTTLSAGLMYTLNLYTSTTPLGSKIGNDLLLGVVFAVDLILSVESEIQMSSGFHIRMDDGVGFDIALFSKNVSSVNFNGGQFEFLPVVIESAGAALKAILRVGISAGIEISSPVDSTELEIFDQEIKIPGASAGIQVGVYANIAELSTNVTALSSPDPADGDGGGCLLRAVNAYQFALGAAAGASVQIGDRIWGPVPNTQIPIFYTTLADGCASRRAPPPITTVASVSSITTTAASTRAEGDEELTTTTLSKKVTYTGIECLTTGLVNCPPQLQTLRKFVATETFVTAIAAGVKATFPAATQAVVQEVVDFGSGAESLTSTSGVPKAFTPVVSVIGTGTNPADVLKGEIGGVDKKVIVGVSIGAGVALLAGAIGICM</sequence>
<reference evidence="4" key="1">
    <citation type="journal article" date="2023" name="bioRxiv">
        <title>Complete genome of the Medicago anthracnose fungus, Colletotrichum destructivum, reveals a mini-chromosome-like region within a core chromosome.</title>
        <authorList>
            <person name="Lapalu N."/>
            <person name="Simon A."/>
            <person name="Lu A."/>
            <person name="Plaumann P.-L."/>
            <person name="Amselem J."/>
            <person name="Pigne S."/>
            <person name="Auger A."/>
            <person name="Koch C."/>
            <person name="Dallery J.-F."/>
            <person name="O'Connell R.J."/>
        </authorList>
    </citation>
    <scope>NUCLEOTIDE SEQUENCE [LARGE SCALE GENOMIC DNA]</scope>
    <source>
        <strain evidence="4">CBS 520.97</strain>
    </source>
</reference>
<keyword evidence="4" id="KW-1185">Reference proteome</keyword>
<feature type="chain" id="PRO_5043758006" evidence="2">
    <location>
        <begin position="22"/>
        <end position="574"/>
    </location>
</feature>
<feature type="signal peptide" evidence="2">
    <location>
        <begin position="1"/>
        <end position="21"/>
    </location>
</feature>
<dbReference type="KEGG" id="cdet:87940777"/>
<evidence type="ECO:0000256" key="2">
    <source>
        <dbReference type="SAM" id="SignalP"/>
    </source>
</evidence>
<gene>
    <name evidence="3" type="ORF">CDEST_04274</name>
</gene>
<evidence type="ECO:0000313" key="4">
    <source>
        <dbReference type="Proteomes" id="UP001322277"/>
    </source>
</evidence>
<dbReference type="Proteomes" id="UP001322277">
    <property type="component" value="Chromosome 3"/>
</dbReference>
<keyword evidence="2" id="KW-0732">Signal</keyword>
<keyword evidence="1" id="KW-0472">Membrane</keyword>
<protein>
    <submittedName>
        <fullName evidence="3">Uncharacterized protein</fullName>
    </submittedName>
</protein>
<evidence type="ECO:0000256" key="1">
    <source>
        <dbReference type="SAM" id="Phobius"/>
    </source>
</evidence>